<gene>
    <name evidence="3" type="ORF">MACK_001576</name>
</gene>
<dbReference type="SUPFAM" id="SSF52047">
    <property type="entry name" value="RNI-like"/>
    <property type="match status" value="1"/>
</dbReference>
<evidence type="ECO:0000313" key="4">
    <source>
        <dbReference type="Proteomes" id="UP000244811"/>
    </source>
</evidence>
<dbReference type="Gene3D" id="3.80.10.10">
    <property type="entry name" value="Ribonuclease Inhibitor"/>
    <property type="match status" value="2"/>
</dbReference>
<protein>
    <recommendedName>
        <fullName evidence="5">Leucine-rich repeat protein</fullName>
    </recommendedName>
</protein>
<evidence type="ECO:0008006" key="5">
    <source>
        <dbReference type="Google" id="ProtNLM"/>
    </source>
</evidence>
<keyword evidence="1" id="KW-0433">Leucine-rich repeat</keyword>
<dbReference type="InterPro" id="IPR032675">
    <property type="entry name" value="LRR_dom_sf"/>
</dbReference>
<evidence type="ECO:0000256" key="1">
    <source>
        <dbReference type="ARBA" id="ARBA00022614"/>
    </source>
</evidence>
<evidence type="ECO:0000313" key="3">
    <source>
        <dbReference type="EMBL" id="UKK02221.2"/>
    </source>
</evidence>
<reference evidence="3" key="1">
    <citation type="submission" date="2022-07" db="EMBL/GenBank/DDBJ databases">
        <title>Evaluation of T. orientalis genome assembly methods using nanopore sequencing and analysis of variation between genomes.</title>
        <authorList>
            <person name="Yam J."/>
            <person name="Micallef M.L."/>
            <person name="Liu M."/>
            <person name="Djordjevic S.P."/>
            <person name="Bogema D.R."/>
            <person name="Jenkins C."/>
        </authorList>
    </citation>
    <scope>NUCLEOTIDE SEQUENCE</scope>
    <source>
        <strain evidence="3">Goon Nure</strain>
    </source>
</reference>
<name>A0A976MDB0_THEOR</name>
<dbReference type="Proteomes" id="UP000244811">
    <property type="component" value="Chromosome 2"/>
</dbReference>
<proteinExistence type="predicted"/>
<dbReference type="PROSITE" id="PS51450">
    <property type="entry name" value="LRR"/>
    <property type="match status" value="2"/>
</dbReference>
<accession>A0A976MDB0</accession>
<dbReference type="AlphaFoldDB" id="A0A976MDB0"/>
<sequence>MLLDLSGRKLCSLHDNIFVLEELERNNLRFEDITELDVTGCGLDDLFGIDLFKNLKTLVASYNKISLLDPLVSLDLKKIVLDNNNIDQLYVKQLKNGMTVLSSDPDNDYTESFLNFTLRVDVNGQVLRKSELDYVDLSNNKIQFIKNMVFDKKLRIKVLNLSNNNISDFSGLESLTGLNTLDVSSNEEFDMKHLEKFSPSERCKINLQSTRLANEHIVPYLLDRYENMVIQHETDQTYHDRLRNPYDLRLNRLKNKRFTKSYGEYAGFLYEGEVSPTELLTPRYVGTGKTTKTGNSVQNPANLISQLETQSTVDNADDKLSSIGLNNELNYQYHYNEYQHLDDYETEKIGIDKIDKMISDPNELDFLISSAELCKKIDMWSDDIKNSLYNHMSD</sequence>
<organism evidence="3 4">
    <name type="scientific">Theileria orientalis</name>
    <dbReference type="NCBI Taxonomy" id="68886"/>
    <lineage>
        <taxon>Eukaryota</taxon>
        <taxon>Sar</taxon>
        <taxon>Alveolata</taxon>
        <taxon>Apicomplexa</taxon>
        <taxon>Aconoidasida</taxon>
        <taxon>Piroplasmida</taxon>
        <taxon>Theileriidae</taxon>
        <taxon>Theileria</taxon>
    </lineage>
</organism>
<keyword evidence="2" id="KW-0677">Repeat</keyword>
<dbReference type="Pfam" id="PF13855">
    <property type="entry name" value="LRR_8"/>
    <property type="match status" value="1"/>
</dbReference>
<dbReference type="GO" id="GO:0005737">
    <property type="term" value="C:cytoplasm"/>
    <property type="evidence" value="ECO:0007669"/>
    <property type="project" value="TreeGrafter"/>
</dbReference>
<dbReference type="EMBL" id="CP056071">
    <property type="protein sequence ID" value="UKK02221.2"/>
    <property type="molecule type" value="Genomic_DNA"/>
</dbReference>
<dbReference type="PANTHER" id="PTHR15454">
    <property type="entry name" value="NISCHARIN RELATED"/>
    <property type="match status" value="1"/>
</dbReference>
<dbReference type="PANTHER" id="PTHR15454:SF56">
    <property type="entry name" value="PROTEIN PHOSPHATASE 1 REGULATORY SUBUNIT 7-RELATED"/>
    <property type="match status" value="1"/>
</dbReference>
<evidence type="ECO:0000256" key="2">
    <source>
        <dbReference type="ARBA" id="ARBA00022737"/>
    </source>
</evidence>
<dbReference type="InterPro" id="IPR001611">
    <property type="entry name" value="Leu-rich_rpt"/>
</dbReference>